<reference evidence="2" key="3">
    <citation type="submission" date="2011-03" db="EMBL/GenBank/DDBJ databases">
        <title>Annotation of Magnaporthe poae ATCC 64411.</title>
        <authorList>
            <person name="Ma L.-J."/>
            <person name="Dead R."/>
            <person name="Young S.K."/>
            <person name="Zeng Q."/>
            <person name="Gargeya S."/>
            <person name="Fitzgerald M."/>
            <person name="Haas B."/>
            <person name="Abouelleil A."/>
            <person name="Alvarado L."/>
            <person name="Arachchi H.M."/>
            <person name="Berlin A."/>
            <person name="Brown A."/>
            <person name="Chapman S.B."/>
            <person name="Chen Z."/>
            <person name="Dunbar C."/>
            <person name="Freedman E."/>
            <person name="Gearin G."/>
            <person name="Gellesch M."/>
            <person name="Goldberg J."/>
            <person name="Griggs A."/>
            <person name="Gujja S."/>
            <person name="Heiman D."/>
            <person name="Howarth C."/>
            <person name="Larson L."/>
            <person name="Lui A."/>
            <person name="MacDonald P.J.P."/>
            <person name="Mehta T."/>
            <person name="Montmayeur A."/>
            <person name="Murphy C."/>
            <person name="Neiman D."/>
            <person name="Pearson M."/>
            <person name="Priest M."/>
            <person name="Roberts A."/>
            <person name="Saif S."/>
            <person name="Shea T."/>
            <person name="Shenoy N."/>
            <person name="Sisk P."/>
            <person name="Stolte C."/>
            <person name="Sykes S."/>
            <person name="Yandava C."/>
            <person name="Wortman J."/>
            <person name="Nusbaum C."/>
            <person name="Birren B."/>
        </authorList>
    </citation>
    <scope>NUCLEOTIDE SEQUENCE</scope>
    <source>
        <strain evidence="2">ATCC 64411</strain>
    </source>
</reference>
<dbReference type="EnsemblFungi" id="MAPG_03037T0">
    <property type="protein sequence ID" value="MAPG_03037T0"/>
    <property type="gene ID" value="MAPG_03037"/>
</dbReference>
<reference evidence="3" key="4">
    <citation type="journal article" date="2015" name="G3 (Bethesda)">
        <title>Genome sequences of three phytopathogenic species of the Magnaporthaceae family of fungi.</title>
        <authorList>
            <person name="Okagaki L.H."/>
            <person name="Nunes C.C."/>
            <person name="Sailsbery J."/>
            <person name="Clay B."/>
            <person name="Brown D."/>
            <person name="John T."/>
            <person name="Oh Y."/>
            <person name="Young N."/>
            <person name="Fitzgerald M."/>
            <person name="Haas B.J."/>
            <person name="Zeng Q."/>
            <person name="Young S."/>
            <person name="Adiconis X."/>
            <person name="Fan L."/>
            <person name="Levin J.Z."/>
            <person name="Mitchell T.K."/>
            <person name="Okubara P.A."/>
            <person name="Farman M.L."/>
            <person name="Kohn L.M."/>
            <person name="Birren B."/>
            <person name="Ma L.-J."/>
            <person name="Dean R.A."/>
        </authorList>
    </citation>
    <scope>NUCLEOTIDE SEQUENCE</scope>
    <source>
        <strain evidence="3">ATCC 64411 / 73-15</strain>
    </source>
</reference>
<dbReference type="AlphaFoldDB" id="A0A0C4DSZ0"/>
<dbReference type="EMBL" id="GL876967">
    <property type="protein sequence ID" value="KLU83988.1"/>
    <property type="molecule type" value="Genomic_DNA"/>
</dbReference>
<evidence type="ECO:0000256" key="1">
    <source>
        <dbReference type="SAM" id="MobiDB-lite"/>
    </source>
</evidence>
<evidence type="ECO:0000313" key="2">
    <source>
        <dbReference type="EMBL" id="KLU83988.1"/>
    </source>
</evidence>
<reference evidence="3" key="5">
    <citation type="submission" date="2015-06" db="UniProtKB">
        <authorList>
            <consortium name="EnsemblFungi"/>
        </authorList>
    </citation>
    <scope>IDENTIFICATION</scope>
    <source>
        <strain evidence="3">ATCC 64411</strain>
    </source>
</reference>
<reference evidence="2" key="2">
    <citation type="submission" date="2010-05" db="EMBL/GenBank/DDBJ databases">
        <title>The Genome Sequence of Magnaporthe poae strain ATCC 64411.</title>
        <authorList>
            <consortium name="The Broad Institute Genome Sequencing Platform"/>
            <consortium name="Broad Institute Genome Sequencing Center for Infectious Disease"/>
            <person name="Ma L.-J."/>
            <person name="Dead R."/>
            <person name="Young S."/>
            <person name="Zeng Q."/>
            <person name="Koehrsen M."/>
            <person name="Alvarado L."/>
            <person name="Berlin A."/>
            <person name="Chapman S.B."/>
            <person name="Chen Z."/>
            <person name="Freedman E."/>
            <person name="Gellesch M."/>
            <person name="Goldberg J."/>
            <person name="Griggs A."/>
            <person name="Gujja S."/>
            <person name="Heilman E.R."/>
            <person name="Heiman D."/>
            <person name="Hepburn T."/>
            <person name="Howarth C."/>
            <person name="Jen D."/>
            <person name="Larson L."/>
            <person name="Mehta T."/>
            <person name="Neiman D."/>
            <person name="Pearson M."/>
            <person name="Roberts A."/>
            <person name="Saif S."/>
            <person name="Shea T."/>
            <person name="Shenoy N."/>
            <person name="Sisk P."/>
            <person name="Stolte C."/>
            <person name="Sykes S."/>
            <person name="Walk T."/>
            <person name="White J."/>
            <person name="Yandava C."/>
            <person name="Haas B."/>
            <person name="Nusbaum C."/>
            <person name="Birren B."/>
        </authorList>
    </citation>
    <scope>NUCLEOTIDE SEQUENCE</scope>
    <source>
        <strain evidence="2">ATCC 64411</strain>
    </source>
</reference>
<feature type="compositionally biased region" description="Polar residues" evidence="1">
    <location>
        <begin position="74"/>
        <end position="91"/>
    </location>
</feature>
<reference evidence="4" key="1">
    <citation type="submission" date="2010-05" db="EMBL/GenBank/DDBJ databases">
        <title>The genome sequence of Magnaporthe poae strain ATCC 64411.</title>
        <authorList>
            <person name="Ma L.-J."/>
            <person name="Dead R."/>
            <person name="Young S."/>
            <person name="Zeng Q."/>
            <person name="Koehrsen M."/>
            <person name="Alvarado L."/>
            <person name="Berlin A."/>
            <person name="Chapman S.B."/>
            <person name="Chen Z."/>
            <person name="Freedman E."/>
            <person name="Gellesch M."/>
            <person name="Goldberg J."/>
            <person name="Griggs A."/>
            <person name="Gujja S."/>
            <person name="Heilman E.R."/>
            <person name="Heiman D."/>
            <person name="Hepburn T."/>
            <person name="Howarth C."/>
            <person name="Jen D."/>
            <person name="Larson L."/>
            <person name="Mehta T."/>
            <person name="Neiman D."/>
            <person name="Pearson M."/>
            <person name="Roberts A."/>
            <person name="Saif S."/>
            <person name="Shea T."/>
            <person name="Shenoy N."/>
            <person name="Sisk P."/>
            <person name="Stolte C."/>
            <person name="Sykes S."/>
            <person name="Walk T."/>
            <person name="White J."/>
            <person name="Yandava C."/>
            <person name="Haas B."/>
            <person name="Nusbaum C."/>
            <person name="Birren B."/>
        </authorList>
    </citation>
    <scope>NUCLEOTIDE SEQUENCE [LARGE SCALE GENOMIC DNA]</scope>
    <source>
        <strain evidence="4">ATCC 64411 / 73-15</strain>
    </source>
</reference>
<protein>
    <submittedName>
        <fullName evidence="2 3">Uncharacterized protein</fullName>
    </submittedName>
</protein>
<dbReference type="VEuPathDB" id="FungiDB:MAPG_03037"/>
<evidence type="ECO:0000313" key="3">
    <source>
        <dbReference type="EnsemblFungi" id="MAPG_03037T0"/>
    </source>
</evidence>
<proteinExistence type="predicted"/>
<feature type="compositionally biased region" description="Basic and acidic residues" evidence="1">
    <location>
        <begin position="43"/>
        <end position="73"/>
    </location>
</feature>
<gene>
    <name evidence="2" type="ORF">MAPG_03037</name>
</gene>
<feature type="region of interest" description="Disordered" evidence="1">
    <location>
        <begin position="43"/>
        <end position="97"/>
    </location>
</feature>
<keyword evidence="4" id="KW-1185">Reference proteome</keyword>
<evidence type="ECO:0000313" key="4">
    <source>
        <dbReference type="Proteomes" id="UP000011715"/>
    </source>
</evidence>
<organism evidence="3 4">
    <name type="scientific">Magnaporthiopsis poae (strain ATCC 64411 / 73-15)</name>
    <name type="common">Kentucky bluegrass fungus</name>
    <name type="synonym">Magnaporthe poae</name>
    <dbReference type="NCBI Taxonomy" id="644358"/>
    <lineage>
        <taxon>Eukaryota</taxon>
        <taxon>Fungi</taxon>
        <taxon>Dikarya</taxon>
        <taxon>Ascomycota</taxon>
        <taxon>Pezizomycotina</taxon>
        <taxon>Sordariomycetes</taxon>
        <taxon>Sordariomycetidae</taxon>
        <taxon>Magnaporthales</taxon>
        <taxon>Magnaporthaceae</taxon>
        <taxon>Magnaporthiopsis</taxon>
    </lineage>
</organism>
<dbReference type="EMBL" id="ADBL01000740">
    <property type="status" value="NOT_ANNOTATED_CDS"/>
    <property type="molecule type" value="Genomic_DNA"/>
</dbReference>
<sequence length="171" mass="18744">MMRGPSTTPAENLLQATAPGAILDAEQPSPTLVAVDAPRFRERTRNITHRNGEGGQQRRERRVGDVDATRTDINEATEQAPTHAMPSSSLKPSGWASLGRKSDNPLGSVAAGLFMLRASFRTRITSTHIETHRDSQSQPDLHKSAVAADVVRPAKELTPSWLRRNFACLRQ</sequence>
<name>A0A0C4DSZ0_MAGP6</name>
<dbReference type="Proteomes" id="UP000011715">
    <property type="component" value="Unassembled WGS sequence"/>
</dbReference>
<accession>A0A0C4DSZ0</accession>